<dbReference type="Pfam" id="PF08348">
    <property type="entry name" value="PAS_6"/>
    <property type="match status" value="1"/>
</dbReference>
<dbReference type="AlphaFoldDB" id="A0A943EDP7"/>
<dbReference type="EMBL" id="JAGZCZ010000002">
    <property type="protein sequence ID" value="MBS5519070.1"/>
    <property type="molecule type" value="Genomic_DNA"/>
</dbReference>
<accession>A0A943EDP7</accession>
<evidence type="ECO:0000313" key="3">
    <source>
        <dbReference type="EMBL" id="MBS5519070.1"/>
    </source>
</evidence>
<dbReference type="InterPro" id="IPR039445">
    <property type="entry name" value="DauR-like_HTH"/>
</dbReference>
<proteinExistence type="predicted"/>
<evidence type="ECO:0000313" key="4">
    <source>
        <dbReference type="Proteomes" id="UP000754226"/>
    </source>
</evidence>
<dbReference type="InterPro" id="IPR039446">
    <property type="entry name" value="DauR-like"/>
</dbReference>
<sequence length="216" mass="24361">MKYNPLLEPYKALVPFLAELLGESCEILLHDISQPKHSVIAIANGFHTGRKVGSPFTDLAIKIMEEKAYVKRDYMANYNGRSKNKNFVSSTFFIKHEGKAIGLLCINRNMDVITDLDLVLQKLKKAYNLEGALDDTAESMDTPVGDILPRMVASEMRAVGVPPERMTREEKGTVIRNLMNAGIHQMKGAVVEIARQLHLSEPTVYRYIKREKGRDK</sequence>
<dbReference type="PANTHER" id="PTHR35568:SF1">
    <property type="entry name" value="TRANSCRIPTIONAL REGULATOR DAUR"/>
    <property type="match status" value="1"/>
</dbReference>
<protein>
    <submittedName>
        <fullName evidence="3">PAS domain-containing protein</fullName>
    </submittedName>
</protein>
<comment type="caution">
    <text evidence="3">The sequence shown here is derived from an EMBL/GenBank/DDBJ whole genome shotgun (WGS) entry which is preliminary data.</text>
</comment>
<evidence type="ECO:0000259" key="2">
    <source>
        <dbReference type="Pfam" id="PF13309"/>
    </source>
</evidence>
<dbReference type="Pfam" id="PF13309">
    <property type="entry name" value="HTH_22"/>
    <property type="match status" value="1"/>
</dbReference>
<feature type="domain" description="Transcriptional regulator DauR-like HTH" evidence="2">
    <location>
        <begin position="149"/>
        <end position="209"/>
    </location>
</feature>
<dbReference type="InterPro" id="IPR013559">
    <property type="entry name" value="YheO"/>
</dbReference>
<dbReference type="Proteomes" id="UP000754226">
    <property type="component" value="Unassembled WGS sequence"/>
</dbReference>
<dbReference type="PANTHER" id="PTHR35568">
    <property type="entry name" value="TRANSCRIPTIONAL REGULATOR DAUR"/>
    <property type="match status" value="1"/>
</dbReference>
<name>A0A943EDP7_9FIRM</name>
<feature type="domain" description="YheO-like" evidence="1">
    <location>
        <begin position="7"/>
        <end position="116"/>
    </location>
</feature>
<organism evidence="3 4">
    <name type="scientific">Acidaminococcus intestini</name>
    <dbReference type="NCBI Taxonomy" id="187327"/>
    <lineage>
        <taxon>Bacteria</taxon>
        <taxon>Bacillati</taxon>
        <taxon>Bacillota</taxon>
        <taxon>Negativicutes</taxon>
        <taxon>Acidaminococcales</taxon>
        <taxon>Acidaminococcaceae</taxon>
        <taxon>Acidaminococcus</taxon>
    </lineage>
</organism>
<evidence type="ECO:0000259" key="1">
    <source>
        <dbReference type="Pfam" id="PF08348"/>
    </source>
</evidence>
<reference evidence="3" key="1">
    <citation type="submission" date="2021-02" db="EMBL/GenBank/DDBJ databases">
        <title>Infant gut strain persistence is associated with maternal origin, phylogeny, and functional potential including surface adhesion and iron acquisition.</title>
        <authorList>
            <person name="Lou Y.C."/>
        </authorList>
    </citation>
    <scope>NUCLEOTIDE SEQUENCE</scope>
    <source>
        <strain evidence="3">L3_106_000M1_dasL3_106_000M1_concoct_15</strain>
    </source>
</reference>
<gene>
    <name evidence="3" type="ORF">KHX13_01825</name>
</gene>